<feature type="coiled-coil region" evidence="1">
    <location>
        <begin position="207"/>
        <end position="241"/>
    </location>
</feature>
<protein>
    <submittedName>
        <fullName evidence="2">LADA_0A08658g1_1</fullName>
    </submittedName>
</protein>
<keyword evidence="3" id="KW-1185">Reference proteome</keyword>
<feature type="coiled-coil region" evidence="1">
    <location>
        <begin position="562"/>
        <end position="603"/>
    </location>
</feature>
<name>A0A1G4IQF6_9SACH</name>
<keyword evidence="1" id="KW-0175">Coiled coil</keyword>
<gene>
    <name evidence="2" type="ORF">LADA_0A08658G</name>
</gene>
<dbReference type="OrthoDB" id="4052563at2759"/>
<dbReference type="STRING" id="1266660.A0A1G4IQF6"/>
<dbReference type="EMBL" id="LT598460">
    <property type="protein sequence ID" value="SCU78933.1"/>
    <property type="molecule type" value="Genomic_DNA"/>
</dbReference>
<organism evidence="2 3">
    <name type="scientific">Lachancea dasiensis</name>
    <dbReference type="NCBI Taxonomy" id="1072105"/>
    <lineage>
        <taxon>Eukaryota</taxon>
        <taxon>Fungi</taxon>
        <taxon>Dikarya</taxon>
        <taxon>Ascomycota</taxon>
        <taxon>Saccharomycotina</taxon>
        <taxon>Saccharomycetes</taxon>
        <taxon>Saccharomycetales</taxon>
        <taxon>Saccharomycetaceae</taxon>
        <taxon>Lachancea</taxon>
    </lineage>
</organism>
<dbReference type="Proteomes" id="UP000190274">
    <property type="component" value="Chromosome A"/>
</dbReference>
<evidence type="ECO:0000313" key="2">
    <source>
        <dbReference type="EMBL" id="SCU78933.1"/>
    </source>
</evidence>
<accession>A0A1G4IQF6</accession>
<feature type="coiled-coil region" evidence="1">
    <location>
        <begin position="715"/>
        <end position="749"/>
    </location>
</feature>
<proteinExistence type="predicted"/>
<dbReference type="AlphaFoldDB" id="A0A1G4IQF6"/>
<sequence length="751" mass="84533">MDNDYGGISHLSFLDMTKDSSTNAGASAGSASAASNVAFSPQLGAAGQDEDDEDEESELDVGREDFAEHAPFGGDIPRLSVSMTPWRRKSLPRQSSALSFDHSMPDSRQVSEAAGVAMDSASPVNSRPRTGSSLFSEDYLSSAPTAIVSASGNNEVEHLQKQLTACRLRLRILTELLKERDPVASETGSRTQIYEKLINTLPKPETTSETSKELTNLRRNLEDKNKELIELKQELISTKNEYNTVLDDVNSYIEHSDVIAGNIDELLVLFLENLTLSVEEIDALEKARGISNNFIDVKMNALRSTLIKFLRAGEPSPDVKPIKDADEDASTTFSEKSQYLSQTLDTRLEGAIESMHEEYLAFLESIEEKMAKSASIEQDLGVLLEKQNTLISQFGDALCDREAAAENQLAALRIEGQGSMEKLANNVKLVERFGERDIHAKQDGACSDFDVTGGSVNGLTKTDLKDLSSDSLQKKVLLPTQRSRDDLKRMHQQEQEEWITEKQDITNQLWAARGEVEELKGTVQSLQTMVSSQQADSDSIIENLEKTIKRAVRKSGLYINENRNLQEHITVIESELKEAIEQNRELERSTNRYGKEFAELQQEFQKLRNHLLLHLNKVFDVFDKILQKHSIDQARNKLRTLEGLSPYDNYRATHAKLESLYVFIETAINSVVGEHTKVILKLKERPLMTDSSQGHDSQSSQIRIELLERKWVAERERRKLDADAAEHRISQLEEENKMLRQRLRESLHSRV</sequence>
<evidence type="ECO:0000256" key="1">
    <source>
        <dbReference type="SAM" id="Coils"/>
    </source>
</evidence>
<reference evidence="2 3" key="1">
    <citation type="submission" date="2016-03" db="EMBL/GenBank/DDBJ databases">
        <authorList>
            <person name="Devillers H."/>
        </authorList>
    </citation>
    <scope>NUCLEOTIDE SEQUENCE [LARGE SCALE GENOMIC DNA]</scope>
    <source>
        <strain evidence="2">CBS 10888</strain>
    </source>
</reference>
<evidence type="ECO:0000313" key="3">
    <source>
        <dbReference type="Proteomes" id="UP000190274"/>
    </source>
</evidence>